<dbReference type="CDD" id="cd06347">
    <property type="entry name" value="PBP1_ABC_LivK_ligand_binding-like"/>
    <property type="match status" value="1"/>
</dbReference>
<evidence type="ECO:0000313" key="6">
    <source>
        <dbReference type="EMBL" id="MFH0253651.1"/>
    </source>
</evidence>
<evidence type="ECO:0000256" key="4">
    <source>
        <dbReference type="SAM" id="SignalP"/>
    </source>
</evidence>
<name>A0ABW7I649_9RHOB</name>
<feature type="chain" id="PRO_5046598797" evidence="4">
    <location>
        <begin position="24"/>
        <end position="384"/>
    </location>
</feature>
<sequence>MTRSITALMAGVSTLALGLPAHAADDYFIGVLSAQSGYLAPYDQPSSAGFQFCVDEINAAGGIGGTTPIRLDIRDTRSDTAETIKAAQELVDAGARFIVSPADGDPTIAVGQMTVAEGIPTMTFAGTAPVLTQVGEYVFGSYPADNLQATVTAQYARELGHETAYIVKSPDAAYTMGGPEYFAEVFTNEGGTIVGESLYSLNQPDFSAIVTNIKSIDPEPDVVMTSAWEPDFPAFIKALRGAGIESQVIGGDVLDTPTIRGLGSVVDGVIHASGGFADEGSQHAEFNAKFEAATGQVADNNYYVNGCDIAYMIKTAVETAGTDDPAAVRDALANIENGDGIMSDYTFKGTERMPIRSVVLAEIQNGEKIFIRRTTPDAADVPAP</sequence>
<accession>A0ABW7I649</accession>
<dbReference type="Gene3D" id="3.40.50.2300">
    <property type="match status" value="2"/>
</dbReference>
<evidence type="ECO:0000256" key="1">
    <source>
        <dbReference type="ARBA" id="ARBA00010062"/>
    </source>
</evidence>
<comment type="similarity">
    <text evidence="1">Belongs to the leucine-binding protein family.</text>
</comment>
<feature type="signal peptide" evidence="4">
    <location>
        <begin position="1"/>
        <end position="23"/>
    </location>
</feature>
<keyword evidence="3" id="KW-0813">Transport</keyword>
<reference evidence="6 7" key="1">
    <citation type="submission" date="2024-10" db="EMBL/GenBank/DDBJ databases">
        <authorList>
            <person name="Yang X.-N."/>
        </authorList>
    </citation>
    <scope>NUCLEOTIDE SEQUENCE [LARGE SCALE GENOMIC DNA]</scope>
    <source>
        <strain evidence="6 7">CAU 1059</strain>
    </source>
</reference>
<keyword evidence="2 4" id="KW-0732">Signal</keyword>
<evidence type="ECO:0000259" key="5">
    <source>
        <dbReference type="Pfam" id="PF13458"/>
    </source>
</evidence>
<dbReference type="InterPro" id="IPR051010">
    <property type="entry name" value="BCAA_transport"/>
</dbReference>
<dbReference type="InterPro" id="IPR028082">
    <property type="entry name" value="Peripla_BP_I"/>
</dbReference>
<dbReference type="PANTHER" id="PTHR30483">
    <property type="entry name" value="LEUCINE-SPECIFIC-BINDING PROTEIN"/>
    <property type="match status" value="1"/>
</dbReference>
<protein>
    <submittedName>
        <fullName evidence="6">ABC transporter substrate-binding protein</fullName>
    </submittedName>
</protein>
<dbReference type="RefSeq" id="WP_377172725.1">
    <property type="nucleotide sequence ID" value="NZ_JBHTJC010000005.1"/>
</dbReference>
<dbReference type="PANTHER" id="PTHR30483:SF6">
    <property type="entry name" value="PERIPLASMIC BINDING PROTEIN OF ABC TRANSPORTER FOR NATURAL AMINO ACIDS"/>
    <property type="match status" value="1"/>
</dbReference>
<evidence type="ECO:0000256" key="3">
    <source>
        <dbReference type="ARBA" id="ARBA00022970"/>
    </source>
</evidence>
<evidence type="ECO:0000313" key="7">
    <source>
        <dbReference type="Proteomes" id="UP001607157"/>
    </source>
</evidence>
<keyword evidence="7" id="KW-1185">Reference proteome</keyword>
<keyword evidence="3" id="KW-0029">Amino-acid transport</keyword>
<feature type="domain" description="Leucine-binding protein" evidence="5">
    <location>
        <begin position="28"/>
        <end position="366"/>
    </location>
</feature>
<organism evidence="6 7">
    <name type="scientific">Roseovarius aquimarinus</name>
    <dbReference type="NCBI Taxonomy" id="1229156"/>
    <lineage>
        <taxon>Bacteria</taxon>
        <taxon>Pseudomonadati</taxon>
        <taxon>Pseudomonadota</taxon>
        <taxon>Alphaproteobacteria</taxon>
        <taxon>Rhodobacterales</taxon>
        <taxon>Roseobacteraceae</taxon>
        <taxon>Roseovarius</taxon>
    </lineage>
</organism>
<evidence type="ECO:0000256" key="2">
    <source>
        <dbReference type="ARBA" id="ARBA00022729"/>
    </source>
</evidence>
<dbReference type="Proteomes" id="UP001607157">
    <property type="component" value="Unassembled WGS sequence"/>
</dbReference>
<proteinExistence type="inferred from homology"/>
<dbReference type="InterPro" id="IPR028081">
    <property type="entry name" value="Leu-bd"/>
</dbReference>
<dbReference type="EMBL" id="JBIHMM010000001">
    <property type="protein sequence ID" value="MFH0253651.1"/>
    <property type="molecule type" value="Genomic_DNA"/>
</dbReference>
<gene>
    <name evidence="6" type="ORF">ACGRVM_07090</name>
</gene>
<comment type="caution">
    <text evidence="6">The sequence shown here is derived from an EMBL/GenBank/DDBJ whole genome shotgun (WGS) entry which is preliminary data.</text>
</comment>
<dbReference type="SUPFAM" id="SSF53822">
    <property type="entry name" value="Periplasmic binding protein-like I"/>
    <property type="match status" value="1"/>
</dbReference>
<dbReference type="Pfam" id="PF13458">
    <property type="entry name" value="Peripla_BP_6"/>
    <property type="match status" value="1"/>
</dbReference>